<dbReference type="Proteomes" id="UP001152803">
    <property type="component" value="Unassembled WGS sequence"/>
</dbReference>
<gene>
    <name evidence="11" type="ORF">COCON_G00180800</name>
</gene>
<feature type="compositionally biased region" description="Gly residues" evidence="9">
    <location>
        <begin position="101"/>
        <end position="114"/>
    </location>
</feature>
<dbReference type="InterPro" id="IPR001214">
    <property type="entry name" value="SET_dom"/>
</dbReference>
<dbReference type="GO" id="GO:0034967">
    <property type="term" value="C:Set3 complex"/>
    <property type="evidence" value="ECO:0007669"/>
    <property type="project" value="TreeGrafter"/>
</dbReference>
<feature type="region of interest" description="Disordered" evidence="9">
    <location>
        <begin position="178"/>
        <end position="208"/>
    </location>
</feature>
<dbReference type="SMART" id="SM00317">
    <property type="entry name" value="SET"/>
    <property type="match status" value="1"/>
</dbReference>
<dbReference type="PROSITE" id="PS50280">
    <property type="entry name" value="SET"/>
    <property type="match status" value="1"/>
</dbReference>
<feature type="compositionally biased region" description="Polar residues" evidence="9">
    <location>
        <begin position="315"/>
        <end position="335"/>
    </location>
</feature>
<keyword evidence="6" id="KW-0805">Transcription regulation</keyword>
<feature type="compositionally biased region" description="Low complexity" evidence="9">
    <location>
        <begin position="1589"/>
        <end position="1609"/>
    </location>
</feature>
<name>A0A9Q1D5S7_CONCO</name>
<feature type="compositionally biased region" description="Basic and acidic residues" evidence="9">
    <location>
        <begin position="1488"/>
        <end position="1502"/>
    </location>
</feature>
<dbReference type="Pfam" id="PF00856">
    <property type="entry name" value="SET"/>
    <property type="match status" value="1"/>
</dbReference>
<feature type="region of interest" description="Disordered" evidence="9">
    <location>
        <begin position="94"/>
        <end position="114"/>
    </location>
</feature>
<feature type="compositionally biased region" description="Polar residues" evidence="9">
    <location>
        <begin position="375"/>
        <end position="387"/>
    </location>
</feature>
<feature type="compositionally biased region" description="Polar residues" evidence="9">
    <location>
        <begin position="1732"/>
        <end position="1751"/>
    </location>
</feature>
<evidence type="ECO:0000256" key="6">
    <source>
        <dbReference type="ARBA" id="ARBA00023015"/>
    </source>
</evidence>
<feature type="compositionally biased region" description="Low complexity" evidence="9">
    <location>
        <begin position="35"/>
        <end position="53"/>
    </location>
</feature>
<feature type="compositionally biased region" description="Gly residues" evidence="9">
    <location>
        <begin position="1636"/>
        <end position="1647"/>
    </location>
</feature>
<feature type="compositionally biased region" description="Basic and acidic residues" evidence="9">
    <location>
        <begin position="284"/>
        <end position="297"/>
    </location>
</feature>
<evidence type="ECO:0000256" key="5">
    <source>
        <dbReference type="ARBA" id="ARBA00022853"/>
    </source>
</evidence>
<feature type="region of interest" description="Disordered" evidence="9">
    <location>
        <begin position="1552"/>
        <end position="1751"/>
    </location>
</feature>
<feature type="compositionally biased region" description="Low complexity" evidence="9">
    <location>
        <begin position="830"/>
        <end position="857"/>
    </location>
</feature>
<feature type="compositionally biased region" description="Polar residues" evidence="9">
    <location>
        <begin position="1556"/>
        <end position="1569"/>
    </location>
</feature>
<feature type="compositionally biased region" description="Pro residues" evidence="9">
    <location>
        <begin position="611"/>
        <end position="621"/>
    </location>
</feature>
<dbReference type="InterPro" id="IPR046341">
    <property type="entry name" value="SET_dom_sf"/>
</dbReference>
<dbReference type="OrthoDB" id="1928087at2759"/>
<feature type="compositionally biased region" description="Low complexity" evidence="9">
    <location>
        <begin position="791"/>
        <end position="805"/>
    </location>
</feature>
<feature type="compositionally biased region" description="Polar residues" evidence="9">
    <location>
        <begin position="1655"/>
        <end position="1680"/>
    </location>
</feature>
<evidence type="ECO:0000313" key="12">
    <source>
        <dbReference type="Proteomes" id="UP001152803"/>
    </source>
</evidence>
<evidence type="ECO:0000256" key="7">
    <source>
        <dbReference type="ARBA" id="ARBA00023163"/>
    </source>
</evidence>
<feature type="region of interest" description="Disordered" evidence="9">
    <location>
        <begin position="1268"/>
        <end position="1304"/>
    </location>
</feature>
<dbReference type="EMBL" id="JAFJMO010000013">
    <property type="protein sequence ID" value="KAJ8259068.1"/>
    <property type="molecule type" value="Genomic_DNA"/>
</dbReference>
<evidence type="ECO:0000256" key="4">
    <source>
        <dbReference type="ARBA" id="ARBA00022553"/>
    </source>
</evidence>
<feature type="region of interest" description="Disordered" evidence="9">
    <location>
        <begin position="1369"/>
        <end position="1458"/>
    </location>
</feature>
<evidence type="ECO:0000256" key="3">
    <source>
        <dbReference type="ARBA" id="ARBA00022454"/>
    </source>
</evidence>
<keyword evidence="7" id="KW-0804">Transcription</keyword>
<accession>A0A9Q1D5S7</accession>
<dbReference type="GO" id="GO:0006325">
    <property type="term" value="P:chromatin organization"/>
    <property type="evidence" value="ECO:0007669"/>
    <property type="project" value="UniProtKB-KW"/>
</dbReference>
<proteinExistence type="predicted"/>
<keyword evidence="3" id="KW-0158">Chromosome</keyword>
<organism evidence="11 12">
    <name type="scientific">Conger conger</name>
    <name type="common">Conger eel</name>
    <name type="synonym">Muraena conger</name>
    <dbReference type="NCBI Taxonomy" id="82655"/>
    <lineage>
        <taxon>Eukaryota</taxon>
        <taxon>Metazoa</taxon>
        <taxon>Chordata</taxon>
        <taxon>Craniata</taxon>
        <taxon>Vertebrata</taxon>
        <taxon>Euteleostomi</taxon>
        <taxon>Actinopterygii</taxon>
        <taxon>Neopterygii</taxon>
        <taxon>Teleostei</taxon>
        <taxon>Anguilliformes</taxon>
        <taxon>Congridae</taxon>
        <taxon>Conger</taxon>
    </lineage>
</organism>
<feature type="compositionally biased region" description="Polar residues" evidence="9">
    <location>
        <begin position="1438"/>
        <end position="1455"/>
    </location>
</feature>
<comment type="caution">
    <text evidence="11">The sequence shown here is derived from an EMBL/GenBank/DDBJ whole genome shotgun (WGS) entry which is preliminary data.</text>
</comment>
<feature type="compositionally biased region" description="Low complexity" evidence="9">
    <location>
        <begin position="1007"/>
        <end position="1022"/>
    </location>
</feature>
<feature type="region of interest" description="Disordered" evidence="9">
    <location>
        <begin position="1488"/>
        <end position="1508"/>
    </location>
</feature>
<keyword evidence="8" id="KW-0539">Nucleus</keyword>
<dbReference type="GO" id="GO:0006355">
    <property type="term" value="P:regulation of DNA-templated transcription"/>
    <property type="evidence" value="ECO:0007669"/>
    <property type="project" value="TreeGrafter"/>
</dbReference>
<evidence type="ECO:0000256" key="8">
    <source>
        <dbReference type="ARBA" id="ARBA00023242"/>
    </source>
</evidence>
<feature type="region of interest" description="Disordered" evidence="9">
    <location>
        <begin position="27"/>
        <end position="53"/>
    </location>
</feature>
<protein>
    <recommendedName>
        <fullName evidence="10">SET domain-containing protein</fullName>
    </recommendedName>
</protein>
<comment type="subcellular location">
    <subcellularLocation>
        <location evidence="2">Chromosome</location>
    </subcellularLocation>
    <subcellularLocation>
        <location evidence="1">Nucleus</location>
    </subcellularLocation>
</comment>
<feature type="compositionally biased region" description="Basic residues" evidence="9">
    <location>
        <begin position="337"/>
        <end position="363"/>
    </location>
</feature>
<feature type="compositionally biased region" description="Gly residues" evidence="9">
    <location>
        <begin position="858"/>
        <end position="870"/>
    </location>
</feature>
<feature type="domain" description="SET" evidence="10">
    <location>
        <begin position="459"/>
        <end position="580"/>
    </location>
</feature>
<feature type="region of interest" description="Disordered" evidence="9">
    <location>
        <begin position="991"/>
        <end position="1067"/>
    </location>
</feature>
<evidence type="ECO:0000256" key="1">
    <source>
        <dbReference type="ARBA" id="ARBA00004123"/>
    </source>
</evidence>
<evidence type="ECO:0000313" key="11">
    <source>
        <dbReference type="EMBL" id="KAJ8259068.1"/>
    </source>
</evidence>
<feature type="region of interest" description="Disordered" evidence="9">
    <location>
        <begin position="1219"/>
        <end position="1244"/>
    </location>
</feature>
<reference evidence="11" key="1">
    <citation type="journal article" date="2023" name="Science">
        <title>Genome structures resolve the early diversification of teleost fishes.</title>
        <authorList>
            <person name="Parey E."/>
            <person name="Louis A."/>
            <person name="Montfort J."/>
            <person name="Bouchez O."/>
            <person name="Roques C."/>
            <person name="Iampietro C."/>
            <person name="Lluch J."/>
            <person name="Castinel A."/>
            <person name="Donnadieu C."/>
            <person name="Desvignes T."/>
            <person name="Floi Bucao C."/>
            <person name="Jouanno E."/>
            <person name="Wen M."/>
            <person name="Mejri S."/>
            <person name="Dirks R."/>
            <person name="Jansen H."/>
            <person name="Henkel C."/>
            <person name="Chen W.J."/>
            <person name="Zahm M."/>
            <person name="Cabau C."/>
            <person name="Klopp C."/>
            <person name="Thompson A.W."/>
            <person name="Robinson-Rechavi M."/>
            <person name="Braasch I."/>
            <person name="Lecointre G."/>
            <person name="Bobe J."/>
            <person name="Postlethwait J.H."/>
            <person name="Berthelot C."/>
            <person name="Roest Crollius H."/>
            <person name="Guiguen Y."/>
        </authorList>
    </citation>
    <scope>NUCLEOTIDE SEQUENCE</scope>
    <source>
        <strain evidence="11">Concon-B</strain>
    </source>
</reference>
<keyword evidence="5" id="KW-0156">Chromatin regulator</keyword>
<dbReference type="GO" id="GO:0070210">
    <property type="term" value="C:Rpd3L-Expanded complex"/>
    <property type="evidence" value="ECO:0007669"/>
    <property type="project" value="TreeGrafter"/>
</dbReference>
<feature type="region of interest" description="Disordered" evidence="9">
    <location>
        <begin position="605"/>
        <end position="870"/>
    </location>
</feature>
<feature type="compositionally biased region" description="Polar residues" evidence="9">
    <location>
        <begin position="1385"/>
        <end position="1398"/>
    </location>
</feature>
<keyword evidence="12" id="KW-1185">Reference proteome</keyword>
<feature type="compositionally biased region" description="Basic residues" evidence="9">
    <location>
        <begin position="806"/>
        <end position="816"/>
    </location>
</feature>
<feature type="region of interest" description="Disordered" evidence="9">
    <location>
        <begin position="284"/>
        <end position="388"/>
    </location>
</feature>
<dbReference type="Gene3D" id="2.170.270.10">
    <property type="entry name" value="SET domain"/>
    <property type="match status" value="1"/>
</dbReference>
<feature type="region of interest" description="Disordered" evidence="9">
    <location>
        <begin position="1174"/>
        <end position="1194"/>
    </location>
</feature>
<evidence type="ECO:0000256" key="2">
    <source>
        <dbReference type="ARBA" id="ARBA00004286"/>
    </source>
</evidence>
<dbReference type="FunFam" id="2.170.270.10:FF:000009">
    <property type="entry name" value="SET domain-containing protein 5"/>
    <property type="match status" value="1"/>
</dbReference>
<dbReference type="PANTHER" id="PTHR46462:SF1">
    <property type="entry name" value="HISTONE-LYSINE N-METHYLTRANSFERASE SETD5"/>
    <property type="match status" value="1"/>
</dbReference>
<dbReference type="SUPFAM" id="SSF82199">
    <property type="entry name" value="SET domain"/>
    <property type="match status" value="1"/>
</dbReference>
<feature type="compositionally biased region" description="Basic and acidic residues" evidence="9">
    <location>
        <begin position="673"/>
        <end position="692"/>
    </location>
</feature>
<evidence type="ECO:0000256" key="9">
    <source>
        <dbReference type="SAM" id="MobiDB-lite"/>
    </source>
</evidence>
<dbReference type="PANTHER" id="PTHR46462">
    <property type="entry name" value="UPSET, ISOFORM A"/>
    <property type="match status" value="1"/>
</dbReference>
<keyword evidence="4" id="KW-0597">Phosphoprotein</keyword>
<feature type="compositionally biased region" description="Basic and acidic residues" evidence="9">
    <location>
        <begin position="710"/>
        <end position="719"/>
    </location>
</feature>
<feature type="region of interest" description="Disordered" evidence="9">
    <location>
        <begin position="1515"/>
        <end position="1534"/>
    </location>
</feature>
<evidence type="ECO:0000259" key="10">
    <source>
        <dbReference type="PROSITE" id="PS50280"/>
    </source>
</evidence>
<sequence>MPVSGCNGTDGGRRAAGWVCRGPPAGQGAGLPCQSAAGRRSPGRGSLLPGGPAVTPGRAGNAVRSLPGAVAQPRLYSGVNWLPDPRRRRVLDALGSSGHRGPSGGRGGSWGPGGWRRRVACSSSAVPTPEAGRGQGERLLMSVRHWLWHCGTPPVECAALLDVMSIVIALGVTTPETSYSDMAAGSDPESVEASPAVNEKNYSNHSCGSAQNHGYRGLPYADHNYGAPPPPTPPASPLSQTIIPRVELNGVMCSRYHDDNSADSDSCLRQDGFLIKCENCRGLDRRKGVDTPRRKPENVSVGESSATESGDEEVSPSTVSYTATQHTPTSITLTVNRIKRNKPKKRKKSTEKARSAPKGKKIKAFREGSRKSMRMKNSTTEASTLDENTAEGWETRIRQWTDQYEEAFANQYSADVQTLLQLHRAASKASEGKAPTGAAMDTINRTELACNNTVIGSQMQLQLGRVTRVQKHRKILRAARDLDPDTLIIEYRGKVMLKQQFEVNGHFFKKPYPFVLFYSKFNEVEMCVDARTFGNDARFIRRSCTPNAEVRHMIAEGMIHLCIYAVTHITKDCEVTIGFDYEFNSCNYKVDCACHKGNQNCPVQKHNLSPPELPLRPPSLPAQPGAETRRRKARRKELEGGVSDDSNQQPEDPADAKATSDTEESFGNFMRTDVGEKRSSVPGRDCDGLKLEDGEEAELEQGGALLQSRRTREDQKAEAIMHVFENLEKRKKRSSQSQGAAAEEPKQEGQELEEDRASPTGSHTAQSGGVGVSTRRASYITEVPPTELEKAPSTPAASKPAPARSSKPRPKSRMSRYRSSSSQRARRQRQALAQQAAEQGQGVAEEGTAGAAATEPGVGEGALGGGQPLDTDGLGGMAAGALGNKAQLRYPKTKKACVFPAPQYLVTEWLNDKVLEKPECPVDRPLRITTDPTVLATTLNMLPGLSHSPLICTTPKHYVRFGSPFTPERRRRPVSVDASYGSFKKRWIKQAQDESTSSANAEDGTESNCSHQSNSSGHSTSNPFQTELTAPYKKRKSKYASEPPPLPSADLLRPLSPITPPLTSDPTHPLLASSCSLILGTEDERHNGYSLPYSPQRSLSTSRCNTPLQFENISSPEGSPVHRPESLSPEPCLCPDYDVQRPAYPDPPLPAGLESPALPACPLAEDFAPVTPEPPGAAPLPPAVATAPPESQAREQAFRTEFNLIYTCSPLNANLGEGLSARGPTADRRPSQSEAGGFSPAEPFFGGMGGQGLLSDAVAGSLSPYAEPHYSGSYPDHGTPPHPSNPPQKKKASPPTPRSAPPVVTSQEVIAALVFACHGGGVISHSALGGRSANSIWRGQRLASVRHRTRGEARVSVTRREAVSLLEYRKRKQGAKDPEVGGSLGTPTRPSVFGSSADSPGGPRALLQPPASPQSCFSSPPHPSAPQIEEVSPPDHTLASQSVGALSRSQDSTSHWMVPTSVERLRENQGVLERVLRGGLKMERMLKREGAASDSSRDKDSDSIDGDLCEVQSVSRTITSPVKSPQRYRHSPSVYQHQSMLLESHQQGEPAGFIQHSASSPFRGSYSPSAPSPGQGFYPRLSSLPPIAQDPSLQQSPSPSSSYPSHAPSGTVGPSGDPALCGASRQIGGAPSGSSSAGGLGMEGLYGGSHLKASLLNSGTPVSSGSLSRSPLLAQSNPKTDPSAGTGGSPVPHASRVPQQPAVRTLSPSSPGTRLLPAPSTQPYPQRGAPISQFQHTQIQGSGVRTQSGSY</sequence>